<dbReference type="EMBL" id="CAXDID020000020">
    <property type="protein sequence ID" value="CAL5986670.1"/>
    <property type="molecule type" value="Genomic_DNA"/>
</dbReference>
<name>A0AA86VS81_9EUKA</name>
<dbReference type="EMBL" id="CATOUU010001169">
    <property type="protein sequence ID" value="CAI9975493.1"/>
    <property type="molecule type" value="Genomic_DNA"/>
</dbReference>
<keyword evidence="3" id="KW-1185">Reference proteome</keyword>
<organism evidence="1">
    <name type="scientific">Hexamita inflata</name>
    <dbReference type="NCBI Taxonomy" id="28002"/>
    <lineage>
        <taxon>Eukaryota</taxon>
        <taxon>Metamonada</taxon>
        <taxon>Diplomonadida</taxon>
        <taxon>Hexamitidae</taxon>
        <taxon>Hexamitinae</taxon>
        <taxon>Hexamita</taxon>
    </lineage>
</organism>
<reference evidence="1" key="1">
    <citation type="submission" date="2023-06" db="EMBL/GenBank/DDBJ databases">
        <authorList>
            <person name="Kurt Z."/>
        </authorList>
    </citation>
    <scope>NUCLEOTIDE SEQUENCE</scope>
</reference>
<dbReference type="Proteomes" id="UP001642409">
    <property type="component" value="Unassembled WGS sequence"/>
</dbReference>
<proteinExistence type="predicted"/>
<sequence length="683" mass="80281">MNKIAGSNLSGQLTVLNQFGIYSFMCYKNTVAVLNKHTQQWMDLTGDLPESIISSKDTFMVYFSGKIPLIFQNSQIKTTTNLILLNDIQNVQYNNLTSELSDNVQCIVQQNNEYYILQLNYDESYQIKVELTKTENIIQPKCKSFSSETKQELFIFKLVEKYINNEYNSDNKELFWNTYTEVMHPFSFVRQPVQLTLILDEISKNSFQNVDNAINYLKVALSDQLIISELDYFICSQITLFNFIYLNLYKVIVEIFNQKIVNMKLIFKLLLEQNRIDDVLKLILNTQSQYQAYEEFIYYLNASENDRNQLTLAKYQLFISNFKLLLQRNQEDLDLQSTLLILFEYHLIQYGTQHIRVSFDPDQKLYIEKHNVLLIPDYATQLQVVILCHNNEHVEFFLSQNNEVSQLGLSCFQMAIIGGNTEMILKFQNQIQIQIFHATSLILLMKTYTESIPEQILNKLIDLQAGMTSQHYQCALFQFLNEPKPIPMKYLKILLQKEFKLVNIDSIVLFMTFLLLKQFRYLNQISYIDDISVSEAVLLTLVQFNKTYPAFLFINPEVRRNTRFSRDCVSFIDHKHLILLFQYFAFSLSHDISLLTQILSSQIHIESLFSCLQKSQNLLRGFSCYDFAVNFKKIKKTTDFKKVDYFSKPIVAGDSFDNIDVFQRDFTDHQQLLLLTYQLWSIK</sequence>
<gene>
    <name evidence="1" type="ORF">HINF_LOCUS63138</name>
    <name evidence="2" type="ORF">HINF_LOCUS9523</name>
</gene>
<evidence type="ECO:0000313" key="1">
    <source>
        <dbReference type="EMBL" id="CAI9975493.1"/>
    </source>
</evidence>
<reference evidence="2 3" key="2">
    <citation type="submission" date="2024-07" db="EMBL/GenBank/DDBJ databases">
        <authorList>
            <person name="Akdeniz Z."/>
        </authorList>
    </citation>
    <scope>NUCLEOTIDE SEQUENCE [LARGE SCALE GENOMIC DNA]</scope>
</reference>
<protein>
    <submittedName>
        <fullName evidence="2">Hypothetical_protein</fullName>
    </submittedName>
</protein>
<accession>A0AA86VS81</accession>
<evidence type="ECO:0000313" key="2">
    <source>
        <dbReference type="EMBL" id="CAL5986670.1"/>
    </source>
</evidence>
<dbReference type="AlphaFoldDB" id="A0AA86VS81"/>
<evidence type="ECO:0000313" key="3">
    <source>
        <dbReference type="Proteomes" id="UP001642409"/>
    </source>
</evidence>
<comment type="caution">
    <text evidence="1">The sequence shown here is derived from an EMBL/GenBank/DDBJ whole genome shotgun (WGS) entry which is preliminary data.</text>
</comment>